<dbReference type="PROSITE" id="PS50111">
    <property type="entry name" value="CHEMOTAXIS_TRANSDUC_2"/>
    <property type="match status" value="1"/>
</dbReference>
<dbReference type="AlphaFoldDB" id="A0A2W6MXK4"/>
<comment type="caution">
    <text evidence="7">The sequence shown here is derived from an EMBL/GenBank/DDBJ whole genome shotgun (WGS) entry which is preliminary data.</text>
</comment>
<dbReference type="RefSeq" id="WP_111228853.1">
    <property type="nucleotide sequence ID" value="NZ_NBIU01000001.1"/>
</dbReference>
<dbReference type="InterPro" id="IPR004089">
    <property type="entry name" value="MCPsignal_dom"/>
</dbReference>
<evidence type="ECO:0000256" key="4">
    <source>
        <dbReference type="PROSITE-ProRule" id="PRU00284"/>
    </source>
</evidence>
<dbReference type="Gene3D" id="1.10.287.950">
    <property type="entry name" value="Methyl-accepting chemotaxis protein"/>
    <property type="match status" value="1"/>
</dbReference>
<dbReference type="Pfam" id="PF12729">
    <property type="entry name" value="4HB_MCP_1"/>
    <property type="match status" value="1"/>
</dbReference>
<dbReference type="PANTHER" id="PTHR32089:SF112">
    <property type="entry name" value="LYSOZYME-LIKE PROTEIN-RELATED"/>
    <property type="match status" value="1"/>
</dbReference>
<accession>A0A2W6MXK4</accession>
<dbReference type="SMART" id="SM00283">
    <property type="entry name" value="MA"/>
    <property type="match status" value="1"/>
</dbReference>
<feature type="domain" description="Methyl-accepting transducer" evidence="6">
    <location>
        <begin position="275"/>
        <end position="511"/>
    </location>
</feature>
<evidence type="ECO:0000256" key="5">
    <source>
        <dbReference type="SAM" id="Phobius"/>
    </source>
</evidence>
<dbReference type="Proteomes" id="UP000249746">
    <property type="component" value="Unassembled WGS sequence"/>
</dbReference>
<name>A0A2W6MXK4_9HELI</name>
<reference evidence="7 8" key="1">
    <citation type="submission" date="2017-03" db="EMBL/GenBank/DDBJ databases">
        <title>Genomic and clinical evidence uncovers the enterohepatic species Helicobacter valdiviensis as a potential human intestinal pathogen.</title>
        <authorList>
            <person name="Fresia P."/>
            <person name="Jara R."/>
            <person name="Sierra R."/>
            <person name="Ferres I."/>
            <person name="Greif G."/>
            <person name="Iraola G."/>
            <person name="Collado L."/>
        </authorList>
    </citation>
    <scope>NUCLEOTIDE SEQUENCE [LARGE SCALE GENOMIC DNA]</scope>
    <source>
        <strain evidence="7 8">WBE14</strain>
    </source>
</reference>
<keyword evidence="2 4" id="KW-0807">Transducer</keyword>
<dbReference type="GO" id="GO:0007165">
    <property type="term" value="P:signal transduction"/>
    <property type="evidence" value="ECO:0007669"/>
    <property type="project" value="UniProtKB-KW"/>
</dbReference>
<dbReference type="OrthoDB" id="5441488at2"/>
<proteinExistence type="inferred from homology"/>
<dbReference type="InterPro" id="IPR024478">
    <property type="entry name" value="HlyB_4HB_MCP"/>
</dbReference>
<dbReference type="Pfam" id="PF00015">
    <property type="entry name" value="MCPsignal"/>
    <property type="match status" value="1"/>
</dbReference>
<dbReference type="GO" id="GO:0006935">
    <property type="term" value="P:chemotaxis"/>
    <property type="evidence" value="ECO:0007669"/>
    <property type="project" value="UniProtKB-ARBA"/>
</dbReference>
<protein>
    <submittedName>
        <fullName evidence="7">Chemotaxis protein</fullName>
    </submittedName>
</protein>
<sequence>MFNKKLSLKFQLLFGFSIVLAFIIVISAVGYVKIKFVDTSLTTITDVNAVKQRYAINFRGSVHDRAIAIRDVVLLSDANELANTIQTIKKLEEAYKDSALKMEEIFKNASMYDNKDKEILNKIKAVEAYTMPLITEIITLKANQDLQGARSLLINKARGAFVNWLAVINEFIDYQESKNQILTEQASNAIINYLDLTLWLAVIATIFAFVIATLITRSIISSLGGEPKEAVKAVLSIAGGNLKTKIDTKFKDSMLASVASMQERLKEIVGEVAHSSSELTQKASDVSDSSMVAKTSSQEQYNHSQSSANKIQDLVKAINEVSQIAIQTKENSEQTTSLSFHAKESMKTTIDEIEKITQTVSLSSEHIRMLEKHSQEINGSAELIKEITDQTNLLALNAAIEAARAGEAGRGFAVVADEIRKLAERTGVATSEITRIIEIIQSETQTAVEAIQAAIPQVEKGMQLANEADGILDQINTQALDSFHKAKEVAQATEIQTKNIEELAKELVDISESSKNTVNLMEQNTHSSNALEKIANTLKQHVGYFKI</sequence>
<dbReference type="SUPFAM" id="SSF58104">
    <property type="entry name" value="Methyl-accepting chemotaxis protein (MCP) signaling domain"/>
    <property type="match status" value="1"/>
</dbReference>
<evidence type="ECO:0000259" key="6">
    <source>
        <dbReference type="PROSITE" id="PS50111"/>
    </source>
</evidence>
<comment type="subcellular location">
    <subcellularLocation>
        <location evidence="1">Membrane</location>
    </subcellularLocation>
</comment>
<keyword evidence="5" id="KW-0472">Membrane</keyword>
<feature type="transmembrane region" description="Helical" evidence="5">
    <location>
        <begin position="196"/>
        <end position="215"/>
    </location>
</feature>
<evidence type="ECO:0000256" key="2">
    <source>
        <dbReference type="ARBA" id="ARBA00023224"/>
    </source>
</evidence>
<dbReference type="FunFam" id="1.10.287.950:FF:000001">
    <property type="entry name" value="Methyl-accepting chemotaxis sensory transducer"/>
    <property type="match status" value="1"/>
</dbReference>
<evidence type="ECO:0000313" key="8">
    <source>
        <dbReference type="Proteomes" id="UP000249746"/>
    </source>
</evidence>
<organism evidence="7 8">
    <name type="scientific">Helicobacter valdiviensis</name>
    <dbReference type="NCBI Taxonomy" id="1458358"/>
    <lineage>
        <taxon>Bacteria</taxon>
        <taxon>Pseudomonadati</taxon>
        <taxon>Campylobacterota</taxon>
        <taxon>Epsilonproteobacteria</taxon>
        <taxon>Campylobacterales</taxon>
        <taxon>Helicobacteraceae</taxon>
        <taxon>Helicobacter</taxon>
    </lineage>
</organism>
<evidence type="ECO:0000256" key="3">
    <source>
        <dbReference type="ARBA" id="ARBA00029447"/>
    </source>
</evidence>
<feature type="transmembrane region" description="Helical" evidence="5">
    <location>
        <begin position="12"/>
        <end position="32"/>
    </location>
</feature>
<gene>
    <name evidence="7" type="ORF">B6S12_00470</name>
</gene>
<dbReference type="EMBL" id="NBIU01000001">
    <property type="protein sequence ID" value="PZT49102.1"/>
    <property type="molecule type" value="Genomic_DNA"/>
</dbReference>
<dbReference type="InterPro" id="IPR047347">
    <property type="entry name" value="YvaQ-like_sensor"/>
</dbReference>
<keyword evidence="8" id="KW-1185">Reference proteome</keyword>
<dbReference type="CDD" id="cd19411">
    <property type="entry name" value="MCP2201-like_sensor"/>
    <property type="match status" value="1"/>
</dbReference>
<comment type="similarity">
    <text evidence="3">Belongs to the methyl-accepting chemotaxis (MCP) protein family.</text>
</comment>
<dbReference type="GO" id="GO:0016020">
    <property type="term" value="C:membrane"/>
    <property type="evidence" value="ECO:0007669"/>
    <property type="project" value="UniProtKB-SubCell"/>
</dbReference>
<evidence type="ECO:0000313" key="7">
    <source>
        <dbReference type="EMBL" id="PZT49102.1"/>
    </source>
</evidence>
<dbReference type="CDD" id="cd11386">
    <property type="entry name" value="MCP_signal"/>
    <property type="match status" value="1"/>
</dbReference>
<keyword evidence="5" id="KW-0812">Transmembrane</keyword>
<dbReference type="PANTHER" id="PTHR32089">
    <property type="entry name" value="METHYL-ACCEPTING CHEMOTAXIS PROTEIN MCPB"/>
    <property type="match status" value="1"/>
</dbReference>
<evidence type="ECO:0000256" key="1">
    <source>
        <dbReference type="ARBA" id="ARBA00004370"/>
    </source>
</evidence>
<keyword evidence="5" id="KW-1133">Transmembrane helix</keyword>